<reference evidence="2" key="1">
    <citation type="journal article" date="2017" name="Nat. Ecol. Evol.">
        <title>Genome expansion and lineage-specific genetic innovations in the forest pathogenic fungi Armillaria.</title>
        <authorList>
            <person name="Sipos G."/>
            <person name="Prasanna A.N."/>
            <person name="Walter M.C."/>
            <person name="O'Connor E."/>
            <person name="Balint B."/>
            <person name="Krizsan K."/>
            <person name="Kiss B."/>
            <person name="Hess J."/>
            <person name="Varga T."/>
            <person name="Slot J."/>
            <person name="Riley R."/>
            <person name="Boka B."/>
            <person name="Rigling D."/>
            <person name="Barry K."/>
            <person name="Lee J."/>
            <person name="Mihaltcheva S."/>
            <person name="LaButti K."/>
            <person name="Lipzen A."/>
            <person name="Waldron R."/>
            <person name="Moloney N.M."/>
            <person name="Sperisen C."/>
            <person name="Kredics L."/>
            <person name="Vagvoelgyi C."/>
            <person name="Patrignani A."/>
            <person name="Fitzpatrick D."/>
            <person name="Nagy I."/>
            <person name="Doyle S."/>
            <person name="Anderson J.B."/>
            <person name="Grigoriev I.V."/>
            <person name="Gueldener U."/>
            <person name="Muensterkoetter M."/>
            <person name="Nagy L.G."/>
        </authorList>
    </citation>
    <scope>NUCLEOTIDE SEQUENCE [LARGE SCALE GENOMIC DNA]</scope>
    <source>
        <strain evidence="2">Ar21-2</strain>
    </source>
</reference>
<dbReference type="AlphaFoldDB" id="A0A2H3CFE8"/>
<gene>
    <name evidence="1" type="ORF">ARMGADRAFT_774551</name>
</gene>
<accession>A0A2H3CFE8</accession>
<name>A0A2H3CFE8_ARMGA</name>
<evidence type="ECO:0000313" key="2">
    <source>
        <dbReference type="Proteomes" id="UP000217790"/>
    </source>
</evidence>
<dbReference type="EMBL" id="KZ293725">
    <property type="protein sequence ID" value="PBK81785.1"/>
    <property type="molecule type" value="Genomic_DNA"/>
</dbReference>
<dbReference type="InParanoid" id="A0A2H3CFE8"/>
<evidence type="ECO:0000313" key="1">
    <source>
        <dbReference type="EMBL" id="PBK81785.1"/>
    </source>
</evidence>
<dbReference type="Proteomes" id="UP000217790">
    <property type="component" value="Unassembled WGS sequence"/>
</dbReference>
<sequence>MGRKHERRYRSLQSSLALGSALKCHRIPPISTPQAPGLESQILRATAPASKFQGLAVRTKGDGREDNHGRVENARYRSILCARIQSSSCHIRVQGFRSLFLLQDYVSSSCMSGLGAGWRY</sequence>
<keyword evidence="2" id="KW-1185">Reference proteome</keyword>
<proteinExistence type="predicted"/>
<protein>
    <submittedName>
        <fullName evidence="1">Uncharacterized protein</fullName>
    </submittedName>
</protein>
<organism evidence="1 2">
    <name type="scientific">Armillaria gallica</name>
    <name type="common">Bulbous honey fungus</name>
    <name type="synonym">Armillaria bulbosa</name>
    <dbReference type="NCBI Taxonomy" id="47427"/>
    <lineage>
        <taxon>Eukaryota</taxon>
        <taxon>Fungi</taxon>
        <taxon>Dikarya</taxon>
        <taxon>Basidiomycota</taxon>
        <taxon>Agaricomycotina</taxon>
        <taxon>Agaricomycetes</taxon>
        <taxon>Agaricomycetidae</taxon>
        <taxon>Agaricales</taxon>
        <taxon>Marasmiineae</taxon>
        <taxon>Physalacriaceae</taxon>
        <taxon>Armillaria</taxon>
    </lineage>
</organism>